<dbReference type="GO" id="GO:0016787">
    <property type="term" value="F:hydrolase activity"/>
    <property type="evidence" value="ECO:0007669"/>
    <property type="project" value="UniProtKB-KW"/>
</dbReference>
<dbReference type="Pfam" id="PF13359">
    <property type="entry name" value="DDE_Tnp_4"/>
    <property type="match status" value="1"/>
</dbReference>
<protein>
    <recommendedName>
        <fullName evidence="8">DDE Tnp4 domain-containing protein</fullName>
    </recommendedName>
</protein>
<evidence type="ECO:0000256" key="2">
    <source>
        <dbReference type="ARBA" id="ARBA00004123"/>
    </source>
</evidence>
<gene>
    <name evidence="9" type="ORF">HPB48_015373</name>
</gene>
<dbReference type="VEuPathDB" id="VectorBase:HLOH_054496"/>
<dbReference type="OrthoDB" id="6490897at2759"/>
<comment type="subcellular location">
    <subcellularLocation>
        <location evidence="2">Nucleus</location>
    </subcellularLocation>
</comment>
<keyword evidence="4" id="KW-0540">Nuclease</keyword>
<evidence type="ECO:0000313" key="10">
    <source>
        <dbReference type="Proteomes" id="UP000821853"/>
    </source>
</evidence>
<evidence type="ECO:0000256" key="1">
    <source>
        <dbReference type="ARBA" id="ARBA00001968"/>
    </source>
</evidence>
<organism evidence="9 10">
    <name type="scientific">Haemaphysalis longicornis</name>
    <name type="common">Bush tick</name>
    <dbReference type="NCBI Taxonomy" id="44386"/>
    <lineage>
        <taxon>Eukaryota</taxon>
        <taxon>Metazoa</taxon>
        <taxon>Ecdysozoa</taxon>
        <taxon>Arthropoda</taxon>
        <taxon>Chelicerata</taxon>
        <taxon>Arachnida</taxon>
        <taxon>Acari</taxon>
        <taxon>Parasitiformes</taxon>
        <taxon>Ixodida</taxon>
        <taxon>Ixodoidea</taxon>
        <taxon>Ixodidae</taxon>
        <taxon>Haemaphysalinae</taxon>
        <taxon>Haemaphysalis</taxon>
    </lineage>
</organism>
<evidence type="ECO:0000256" key="7">
    <source>
        <dbReference type="ARBA" id="ARBA00023242"/>
    </source>
</evidence>
<proteinExistence type="inferred from homology"/>
<evidence type="ECO:0000259" key="8">
    <source>
        <dbReference type="Pfam" id="PF13359"/>
    </source>
</evidence>
<accession>A0A9J6GAE3</accession>
<dbReference type="AlphaFoldDB" id="A0A9J6GAE3"/>
<evidence type="ECO:0000313" key="9">
    <source>
        <dbReference type="EMBL" id="KAH9375342.1"/>
    </source>
</evidence>
<dbReference type="GO" id="GO:0005634">
    <property type="term" value="C:nucleus"/>
    <property type="evidence" value="ECO:0007669"/>
    <property type="project" value="UniProtKB-SubCell"/>
</dbReference>
<dbReference type="GO" id="GO:0004518">
    <property type="term" value="F:nuclease activity"/>
    <property type="evidence" value="ECO:0007669"/>
    <property type="project" value="UniProtKB-KW"/>
</dbReference>
<evidence type="ECO:0000256" key="3">
    <source>
        <dbReference type="ARBA" id="ARBA00006958"/>
    </source>
</evidence>
<evidence type="ECO:0000256" key="6">
    <source>
        <dbReference type="ARBA" id="ARBA00022801"/>
    </source>
</evidence>
<comment type="cofactor">
    <cofactor evidence="1">
        <name>a divalent metal cation</name>
        <dbReference type="ChEBI" id="CHEBI:60240"/>
    </cofactor>
</comment>
<dbReference type="PANTHER" id="PTHR22930">
    <property type="match status" value="1"/>
</dbReference>
<comment type="similarity">
    <text evidence="3">Belongs to the HARBI1 family.</text>
</comment>
<evidence type="ECO:0000256" key="4">
    <source>
        <dbReference type="ARBA" id="ARBA00022722"/>
    </source>
</evidence>
<dbReference type="Proteomes" id="UP000821853">
    <property type="component" value="Chromosome 5"/>
</dbReference>
<comment type="caution">
    <text evidence="9">The sequence shown here is derived from an EMBL/GenBank/DDBJ whole genome shotgun (WGS) entry which is preliminary data.</text>
</comment>
<feature type="domain" description="DDE Tnp4" evidence="8">
    <location>
        <begin position="168"/>
        <end position="269"/>
    </location>
</feature>
<keyword evidence="7" id="KW-0539">Nucleus</keyword>
<evidence type="ECO:0000256" key="5">
    <source>
        <dbReference type="ARBA" id="ARBA00022723"/>
    </source>
</evidence>
<dbReference type="PANTHER" id="PTHR22930:SF289">
    <property type="entry name" value="DDE TNP4 DOMAIN-CONTAINING PROTEIN-RELATED"/>
    <property type="match status" value="1"/>
</dbReference>
<dbReference type="GO" id="GO:0046872">
    <property type="term" value="F:metal ion binding"/>
    <property type="evidence" value="ECO:0007669"/>
    <property type="project" value="UniProtKB-KW"/>
</dbReference>
<dbReference type="InterPro" id="IPR045249">
    <property type="entry name" value="HARBI1-like"/>
</dbReference>
<keyword evidence="6" id="KW-0378">Hydrolase</keyword>
<name>A0A9J6GAE3_HAELO</name>
<reference evidence="9 10" key="1">
    <citation type="journal article" date="2020" name="Cell">
        <title>Large-Scale Comparative Analyses of Tick Genomes Elucidate Their Genetic Diversity and Vector Capacities.</title>
        <authorList>
            <consortium name="Tick Genome and Microbiome Consortium (TIGMIC)"/>
            <person name="Jia N."/>
            <person name="Wang J."/>
            <person name="Shi W."/>
            <person name="Du L."/>
            <person name="Sun Y."/>
            <person name="Zhan W."/>
            <person name="Jiang J.F."/>
            <person name="Wang Q."/>
            <person name="Zhang B."/>
            <person name="Ji P."/>
            <person name="Bell-Sakyi L."/>
            <person name="Cui X.M."/>
            <person name="Yuan T.T."/>
            <person name="Jiang B.G."/>
            <person name="Yang W.F."/>
            <person name="Lam T.T."/>
            <person name="Chang Q.C."/>
            <person name="Ding S.J."/>
            <person name="Wang X.J."/>
            <person name="Zhu J.G."/>
            <person name="Ruan X.D."/>
            <person name="Zhao L."/>
            <person name="Wei J.T."/>
            <person name="Ye R.Z."/>
            <person name="Que T.C."/>
            <person name="Du C.H."/>
            <person name="Zhou Y.H."/>
            <person name="Cheng J.X."/>
            <person name="Dai P.F."/>
            <person name="Guo W.B."/>
            <person name="Han X.H."/>
            <person name="Huang E.J."/>
            <person name="Li L.F."/>
            <person name="Wei W."/>
            <person name="Gao Y.C."/>
            <person name="Liu J.Z."/>
            <person name="Shao H.Z."/>
            <person name="Wang X."/>
            <person name="Wang C.C."/>
            <person name="Yang T.C."/>
            <person name="Huo Q.B."/>
            <person name="Li W."/>
            <person name="Chen H.Y."/>
            <person name="Chen S.E."/>
            <person name="Zhou L.G."/>
            <person name="Ni X.B."/>
            <person name="Tian J.H."/>
            <person name="Sheng Y."/>
            <person name="Liu T."/>
            <person name="Pan Y.S."/>
            <person name="Xia L.Y."/>
            <person name="Li J."/>
            <person name="Zhao F."/>
            <person name="Cao W.C."/>
        </authorList>
    </citation>
    <scope>NUCLEOTIDE SEQUENCE [LARGE SCALE GENOMIC DNA]</scope>
    <source>
        <strain evidence="9">HaeL-2018</strain>
    </source>
</reference>
<keyword evidence="10" id="KW-1185">Reference proteome</keyword>
<dbReference type="OMA" id="RAMRREC"/>
<sequence length="311" mass="35260">MASEFIASYDSWADFAQFCLRVDDFMCGNVYRYSLLTMRQPRDRLIPIELYRDDEFSFRYRFSKAAVMKMLKEICLRENSDRRGAPLPPLLKLLIALRFYGSGAMQTVVGDLVNVSQPTVSTVIWEVTQAVCLRLFPKNVQLPNATEGKSLMTRLYQIGRFTGVTGCIDCTHVQIISPGGDCAEVYRNRKGVFSINVQAVTGPELQFLDVVASWPGSVHDSRIFENSRVIAMYEASSVPGVLLGDQGYPCLPFLMTPLRVPRTSAEKRQARVHLHWLFGMNTCIWFEHKHQIRQSVFGGEISLGDVYSNDF</sequence>
<keyword evidence="5" id="KW-0479">Metal-binding</keyword>
<dbReference type="EMBL" id="JABSTR010000007">
    <property type="protein sequence ID" value="KAH9375342.1"/>
    <property type="molecule type" value="Genomic_DNA"/>
</dbReference>
<dbReference type="InterPro" id="IPR027806">
    <property type="entry name" value="HARBI1_dom"/>
</dbReference>